<gene>
    <name evidence="1" type="ORF">AZ78_2864</name>
</gene>
<protein>
    <submittedName>
        <fullName evidence="1">Uncharacterized protein</fullName>
    </submittedName>
</protein>
<dbReference type="Proteomes" id="UP000023435">
    <property type="component" value="Unassembled WGS sequence"/>
</dbReference>
<dbReference type="EMBL" id="JAJA02000001">
    <property type="protein sequence ID" value="KWS05313.1"/>
    <property type="molecule type" value="Genomic_DNA"/>
</dbReference>
<name>A0A120AGX8_9GAMM</name>
<proteinExistence type="predicted"/>
<sequence>MAKNLHCWRCKTLIPMLDEREWALMSPALSKTIEDIQAYRRKTGASLSECPPQTSACHLYARLTGFVETNPNAIWHHRAADCGPFCRHCRRPLRTARASFCAGCGTPVERESAEDEAASASWSVEHGVDARVFGASHHQVLAAVSQAIGPLIAQTHDAGDPHTYLCADAHVSVVTLEGAQIGVSVYRSGRWARSADFGRFLAQTLACRVYCDGGDEAPTVSDGYKLLEIEGGQERWVMQVPKSEAQA</sequence>
<evidence type="ECO:0000313" key="2">
    <source>
        <dbReference type="Proteomes" id="UP000023435"/>
    </source>
</evidence>
<comment type="caution">
    <text evidence="1">The sequence shown here is derived from an EMBL/GenBank/DDBJ whole genome shotgun (WGS) entry which is preliminary data.</text>
</comment>
<reference evidence="1 2" key="1">
    <citation type="journal article" date="2014" name="Genome Announc.">
        <title>Draft Genome Sequence of Lysobacter capsici AZ78, a Bacterium Antagonistic to Plant-Pathogenic Oomycetes.</title>
        <authorList>
            <person name="Puopolo G."/>
            <person name="Sonego P."/>
            <person name="Engelen K."/>
            <person name="Pertot I."/>
        </authorList>
    </citation>
    <scope>NUCLEOTIDE SEQUENCE [LARGE SCALE GENOMIC DNA]</scope>
    <source>
        <strain evidence="1 2">AZ78</strain>
    </source>
</reference>
<evidence type="ECO:0000313" key="1">
    <source>
        <dbReference type="EMBL" id="KWS05313.1"/>
    </source>
</evidence>
<keyword evidence="2" id="KW-1185">Reference proteome</keyword>
<dbReference type="AlphaFoldDB" id="A0A120AGX8"/>
<organism evidence="1 2">
    <name type="scientific">Lysobacter capsici AZ78</name>
    <dbReference type="NCBI Taxonomy" id="1444315"/>
    <lineage>
        <taxon>Bacteria</taxon>
        <taxon>Pseudomonadati</taxon>
        <taxon>Pseudomonadota</taxon>
        <taxon>Gammaproteobacteria</taxon>
        <taxon>Lysobacterales</taxon>
        <taxon>Lysobacteraceae</taxon>
        <taxon>Lysobacter</taxon>
    </lineage>
</organism>
<accession>A0A120AGX8</accession>